<dbReference type="STRING" id="1121321.SAMN04488530_10682"/>
<evidence type="ECO:0000313" key="3">
    <source>
        <dbReference type="Proteomes" id="UP000243255"/>
    </source>
</evidence>
<dbReference type="RefSeq" id="WP_073124673.1">
    <property type="nucleotide sequence ID" value="NZ_BAABCH010000022.1"/>
</dbReference>
<dbReference type="EMBL" id="FQWX01000006">
    <property type="protein sequence ID" value="SHG73881.1"/>
    <property type="molecule type" value="Genomic_DNA"/>
</dbReference>
<feature type="transmembrane region" description="Helical" evidence="1">
    <location>
        <begin position="93"/>
        <end position="116"/>
    </location>
</feature>
<dbReference type="AlphaFoldDB" id="A0A1M5M9G9"/>
<gene>
    <name evidence="2" type="ORF">SAMN04488530_10682</name>
</gene>
<keyword evidence="3" id="KW-1185">Reference proteome</keyword>
<evidence type="ECO:0000313" key="2">
    <source>
        <dbReference type="EMBL" id="SHG73881.1"/>
    </source>
</evidence>
<keyword evidence="1" id="KW-0472">Membrane</keyword>
<reference evidence="3" key="1">
    <citation type="submission" date="2016-11" db="EMBL/GenBank/DDBJ databases">
        <authorList>
            <person name="Varghese N."/>
            <person name="Submissions S."/>
        </authorList>
    </citation>
    <scope>NUCLEOTIDE SEQUENCE [LARGE SCALE GENOMIC DNA]</scope>
    <source>
        <strain evidence="3">DSM 2635</strain>
    </source>
</reference>
<feature type="transmembrane region" description="Helical" evidence="1">
    <location>
        <begin position="21"/>
        <end position="41"/>
    </location>
</feature>
<accession>A0A1M5M9G9</accession>
<name>A0A1M5M9G9_9FIRM</name>
<keyword evidence="1" id="KW-0812">Transmembrane</keyword>
<proteinExistence type="predicted"/>
<protein>
    <submittedName>
        <fullName evidence="2">Uncharacterized protein</fullName>
    </submittedName>
</protein>
<dbReference type="Proteomes" id="UP000243255">
    <property type="component" value="Unassembled WGS sequence"/>
</dbReference>
<organism evidence="2 3">
    <name type="scientific">Asaccharospora irregularis DSM 2635</name>
    <dbReference type="NCBI Taxonomy" id="1121321"/>
    <lineage>
        <taxon>Bacteria</taxon>
        <taxon>Bacillati</taxon>
        <taxon>Bacillota</taxon>
        <taxon>Clostridia</taxon>
        <taxon>Peptostreptococcales</taxon>
        <taxon>Peptostreptococcaceae</taxon>
        <taxon>Asaccharospora</taxon>
    </lineage>
</organism>
<evidence type="ECO:0000256" key="1">
    <source>
        <dbReference type="SAM" id="Phobius"/>
    </source>
</evidence>
<keyword evidence="1" id="KW-1133">Transmembrane helix</keyword>
<sequence>MAKNEFNRNKSSAKYSKLIGIVLMAFGAIVLFINAMNLASGNMSAIIELGGENPGDNLGSLSMYAVLTLYFIYGIIAFFVGKYVFSKRSYSKVNLISILVILIGILILILSFANVIPNILSIYWIR</sequence>
<feature type="transmembrane region" description="Helical" evidence="1">
    <location>
        <begin position="61"/>
        <end position="81"/>
    </location>
</feature>